<dbReference type="Proteomes" id="UP000681035">
    <property type="component" value="Chromosome"/>
</dbReference>
<dbReference type="KEGG" id="vcop:MM50RIKEN_20630"/>
<accession>A0A810Q2Q1</accession>
<proteinExistence type="predicted"/>
<keyword evidence="2" id="KW-1185">Reference proteome</keyword>
<organism evidence="1 2">
    <name type="scientific">Vescimonas coprocola</name>
    <dbReference type="NCBI Taxonomy" id="2714355"/>
    <lineage>
        <taxon>Bacteria</taxon>
        <taxon>Bacillati</taxon>
        <taxon>Bacillota</taxon>
        <taxon>Clostridia</taxon>
        <taxon>Eubacteriales</taxon>
        <taxon>Oscillospiraceae</taxon>
        <taxon>Vescimonas</taxon>
    </lineage>
</organism>
<evidence type="ECO:0000313" key="2">
    <source>
        <dbReference type="Proteomes" id="UP000681035"/>
    </source>
</evidence>
<dbReference type="AlphaFoldDB" id="A0A810Q2Q1"/>
<evidence type="ECO:0000313" key="1">
    <source>
        <dbReference type="EMBL" id="BCK82300.1"/>
    </source>
</evidence>
<protein>
    <submittedName>
        <fullName evidence="1">Uncharacterized protein</fullName>
    </submittedName>
</protein>
<reference evidence="1" key="1">
    <citation type="submission" date="2020-09" db="EMBL/GenBank/DDBJ databases">
        <title>New species isolated from human feces.</title>
        <authorList>
            <person name="Kitahara M."/>
            <person name="Shigeno Y."/>
            <person name="Shime M."/>
            <person name="Matsumoto Y."/>
            <person name="Nakamura S."/>
            <person name="Motooka D."/>
            <person name="Fukuoka S."/>
            <person name="Nishikawa H."/>
            <person name="Benno Y."/>
        </authorList>
    </citation>
    <scope>NUCLEOTIDE SEQUENCE</scope>
    <source>
        <strain evidence="1">MM50</strain>
    </source>
</reference>
<sequence length="59" mass="6265">MLFFLPPAVHFSQQLEKWAKAHTVVSAGFQPHCGVETGALPRNRLAASATGGTSAVFPE</sequence>
<name>A0A810Q2Q1_9FIRM</name>
<gene>
    <name evidence="1" type="ORF">MM50RIKEN_20630</name>
</gene>
<dbReference type="EMBL" id="AP023418">
    <property type="protein sequence ID" value="BCK82300.1"/>
    <property type="molecule type" value="Genomic_DNA"/>
</dbReference>